<dbReference type="PROSITE" id="PS51257">
    <property type="entry name" value="PROKAR_LIPOPROTEIN"/>
    <property type="match status" value="1"/>
</dbReference>
<proteinExistence type="predicted"/>
<evidence type="ECO:0000313" key="2">
    <source>
        <dbReference type="EMBL" id="CAB4877402.1"/>
    </source>
</evidence>
<sequence>MTVPQKSIALPRFLATAMSAIVLSSLLFAACSSSAPPPSTTTTTSLAGFAGQDAAAILSQGCAATLASTSLANNATFRAPAQVGGVKSMHWILSTAANKGTVTYQGGGIVQSVIQPVVSYIKGNQKYWTTNATPPQAATASALANKWVSLNASSGNWKQASALIQLSSLQGLLSNCTAQGTTITKGATATVAGNDVITIKIVNAGVTQLFSIQTTGKHYIVKSTTTGGTSGNETALLSGFNAQKTPSAPTPSTSIDPILAS</sequence>
<organism evidence="2">
    <name type="scientific">freshwater metagenome</name>
    <dbReference type="NCBI Taxonomy" id="449393"/>
    <lineage>
        <taxon>unclassified sequences</taxon>
        <taxon>metagenomes</taxon>
        <taxon>ecological metagenomes</taxon>
    </lineage>
</organism>
<dbReference type="AlphaFoldDB" id="A0A6J7E2R8"/>
<gene>
    <name evidence="2" type="ORF">UFOPK3427_01218</name>
</gene>
<accession>A0A6J7E2R8</accession>
<name>A0A6J7E2R8_9ZZZZ</name>
<dbReference type="EMBL" id="CAFBLT010000001">
    <property type="protein sequence ID" value="CAB4877402.1"/>
    <property type="molecule type" value="Genomic_DNA"/>
</dbReference>
<protein>
    <submittedName>
        <fullName evidence="2">Unannotated protein</fullName>
    </submittedName>
</protein>
<evidence type="ECO:0000256" key="1">
    <source>
        <dbReference type="SAM" id="MobiDB-lite"/>
    </source>
</evidence>
<feature type="compositionally biased region" description="Polar residues" evidence="1">
    <location>
        <begin position="241"/>
        <end position="255"/>
    </location>
</feature>
<feature type="region of interest" description="Disordered" evidence="1">
    <location>
        <begin position="241"/>
        <end position="261"/>
    </location>
</feature>
<reference evidence="2" key="1">
    <citation type="submission" date="2020-05" db="EMBL/GenBank/DDBJ databases">
        <authorList>
            <person name="Chiriac C."/>
            <person name="Salcher M."/>
            <person name="Ghai R."/>
            <person name="Kavagutti S V."/>
        </authorList>
    </citation>
    <scope>NUCLEOTIDE SEQUENCE</scope>
</reference>